<evidence type="ECO:0000256" key="4">
    <source>
        <dbReference type="ARBA" id="ARBA00022475"/>
    </source>
</evidence>
<dbReference type="Proteomes" id="UP001277761">
    <property type="component" value="Unassembled WGS sequence"/>
</dbReference>
<dbReference type="EMBL" id="JAXAVX010000003">
    <property type="protein sequence ID" value="MDX8151650.1"/>
    <property type="molecule type" value="Genomic_DNA"/>
</dbReference>
<proteinExistence type="inferred from homology"/>
<evidence type="ECO:0000256" key="1">
    <source>
        <dbReference type="ARBA" id="ARBA00004429"/>
    </source>
</evidence>
<feature type="transmembrane region" description="Helical" evidence="9">
    <location>
        <begin position="104"/>
        <end position="124"/>
    </location>
</feature>
<feature type="domain" description="ABC transmembrane type-2" evidence="10">
    <location>
        <begin position="63"/>
        <end position="290"/>
    </location>
</feature>
<evidence type="ECO:0000313" key="12">
    <source>
        <dbReference type="Proteomes" id="UP001277761"/>
    </source>
</evidence>
<comment type="caution">
    <text evidence="11">The sequence shown here is derived from an EMBL/GenBank/DDBJ whole genome shotgun (WGS) entry which is preliminary data.</text>
</comment>
<reference evidence="11 12" key="1">
    <citation type="submission" date="2023-11" db="EMBL/GenBank/DDBJ databases">
        <authorList>
            <person name="Xu M."/>
            <person name="Jiang T."/>
        </authorList>
    </citation>
    <scope>NUCLEOTIDE SEQUENCE [LARGE SCALE GENOMIC DNA]</scope>
    <source>
        <strain evidence="11 12">SD</strain>
    </source>
</reference>
<evidence type="ECO:0000256" key="7">
    <source>
        <dbReference type="ARBA" id="ARBA00022989"/>
    </source>
</evidence>
<feature type="transmembrane region" description="Helical" evidence="9">
    <location>
        <begin position="64"/>
        <end position="84"/>
    </location>
</feature>
<feature type="transmembrane region" description="Helical" evidence="9">
    <location>
        <begin position="269"/>
        <end position="287"/>
    </location>
</feature>
<sequence>MSTQTQPRTAPDHLAPIRDYDDELPLRLMPGPGALGGGWRRFAHLTWTIAVTDFRLTYFGSALGYLWSLARPLLLFAVLYTVFTEVAKFGDEIPNYPVLLLMNIMFYNFFADATNTAVTSLVVRETLVRKMQFPRAVIPLAVVTTAALNLLSAMVVVVLFMLVYGVDPTWTWLLLPVGLAPLVLLAVGVALLVSGLYVRFRDVQPIYAVISTALFYGSPVLYTIDNVDGPVKEILSYNPLTGILEQMRAWMVDPTAPGGITALGGWTEAIPAVAIAIGICALGVWVFDREARGAAERL</sequence>
<evidence type="ECO:0000256" key="9">
    <source>
        <dbReference type="RuleBase" id="RU361157"/>
    </source>
</evidence>
<comment type="similarity">
    <text evidence="2 9">Belongs to the ABC-2 integral membrane protein family.</text>
</comment>
<gene>
    <name evidence="11" type="ORF">SK069_08610</name>
</gene>
<evidence type="ECO:0000259" key="10">
    <source>
        <dbReference type="PROSITE" id="PS51012"/>
    </source>
</evidence>
<feature type="transmembrane region" description="Helical" evidence="9">
    <location>
        <begin position="170"/>
        <end position="193"/>
    </location>
</feature>
<feature type="transmembrane region" description="Helical" evidence="9">
    <location>
        <begin position="205"/>
        <end position="224"/>
    </location>
</feature>
<keyword evidence="3 9" id="KW-0813">Transport</keyword>
<dbReference type="RefSeq" id="WP_319953805.1">
    <property type="nucleotide sequence ID" value="NZ_JAXAVX010000003.1"/>
</dbReference>
<dbReference type="PROSITE" id="PS51012">
    <property type="entry name" value="ABC_TM2"/>
    <property type="match status" value="1"/>
</dbReference>
<protein>
    <recommendedName>
        <fullName evidence="9">Transport permease protein</fullName>
    </recommendedName>
</protein>
<keyword evidence="12" id="KW-1185">Reference proteome</keyword>
<dbReference type="InterPro" id="IPR013525">
    <property type="entry name" value="ABC2_TM"/>
</dbReference>
<keyword evidence="8 9" id="KW-0472">Membrane</keyword>
<evidence type="ECO:0000256" key="3">
    <source>
        <dbReference type="ARBA" id="ARBA00022448"/>
    </source>
</evidence>
<evidence type="ECO:0000313" key="11">
    <source>
        <dbReference type="EMBL" id="MDX8151650.1"/>
    </source>
</evidence>
<dbReference type="PANTHER" id="PTHR30413">
    <property type="entry name" value="INNER MEMBRANE TRANSPORT PERMEASE"/>
    <property type="match status" value="1"/>
</dbReference>
<keyword evidence="4 9" id="KW-1003">Cell membrane</keyword>
<keyword evidence="6 9" id="KW-0812">Transmembrane</keyword>
<dbReference type="InterPro" id="IPR047817">
    <property type="entry name" value="ABC2_TM_bact-type"/>
</dbReference>
<evidence type="ECO:0000256" key="2">
    <source>
        <dbReference type="ARBA" id="ARBA00007783"/>
    </source>
</evidence>
<evidence type="ECO:0000256" key="6">
    <source>
        <dbReference type="ARBA" id="ARBA00022692"/>
    </source>
</evidence>
<feature type="transmembrane region" description="Helical" evidence="9">
    <location>
        <begin position="136"/>
        <end position="164"/>
    </location>
</feature>
<keyword evidence="7 9" id="KW-1133">Transmembrane helix</keyword>
<comment type="subcellular location">
    <subcellularLocation>
        <location evidence="1">Cell inner membrane</location>
        <topology evidence="1">Multi-pass membrane protein</topology>
    </subcellularLocation>
    <subcellularLocation>
        <location evidence="9">Cell membrane</location>
        <topology evidence="9">Multi-pass membrane protein</topology>
    </subcellularLocation>
</comment>
<name>A0ABU4VJN5_9ACTN</name>
<accession>A0ABU4VJN5</accession>
<keyword evidence="5" id="KW-0997">Cell inner membrane</keyword>
<organism evidence="11 12">
    <name type="scientific">Patulibacter brassicae</name>
    <dbReference type="NCBI Taxonomy" id="1705717"/>
    <lineage>
        <taxon>Bacteria</taxon>
        <taxon>Bacillati</taxon>
        <taxon>Actinomycetota</taxon>
        <taxon>Thermoleophilia</taxon>
        <taxon>Solirubrobacterales</taxon>
        <taxon>Patulibacteraceae</taxon>
        <taxon>Patulibacter</taxon>
    </lineage>
</organism>
<dbReference type="Pfam" id="PF01061">
    <property type="entry name" value="ABC2_membrane"/>
    <property type="match status" value="1"/>
</dbReference>
<evidence type="ECO:0000256" key="5">
    <source>
        <dbReference type="ARBA" id="ARBA00022519"/>
    </source>
</evidence>
<dbReference type="PANTHER" id="PTHR30413:SF8">
    <property type="entry name" value="TRANSPORT PERMEASE PROTEIN"/>
    <property type="match status" value="1"/>
</dbReference>
<evidence type="ECO:0000256" key="8">
    <source>
        <dbReference type="ARBA" id="ARBA00023136"/>
    </source>
</evidence>